<dbReference type="EMBL" id="CAXAMN010005614">
    <property type="protein sequence ID" value="CAK9014759.1"/>
    <property type="molecule type" value="Genomic_DNA"/>
</dbReference>
<feature type="region of interest" description="Disordered" evidence="1">
    <location>
        <begin position="1"/>
        <end position="37"/>
    </location>
</feature>
<proteinExistence type="predicted"/>
<dbReference type="Proteomes" id="UP001642484">
    <property type="component" value="Unassembled WGS sequence"/>
</dbReference>
<protein>
    <submittedName>
        <fullName evidence="2">Uncharacterized protein</fullName>
    </submittedName>
</protein>
<evidence type="ECO:0000313" key="3">
    <source>
        <dbReference type="Proteomes" id="UP001642484"/>
    </source>
</evidence>
<accession>A0ABP0JK11</accession>
<keyword evidence="3" id="KW-1185">Reference proteome</keyword>
<gene>
    <name evidence="2" type="ORF">CCMP2556_LOCUS11830</name>
</gene>
<name>A0ABP0JK11_9DINO</name>
<organism evidence="2 3">
    <name type="scientific">Durusdinium trenchii</name>
    <dbReference type="NCBI Taxonomy" id="1381693"/>
    <lineage>
        <taxon>Eukaryota</taxon>
        <taxon>Sar</taxon>
        <taxon>Alveolata</taxon>
        <taxon>Dinophyceae</taxon>
        <taxon>Suessiales</taxon>
        <taxon>Symbiodiniaceae</taxon>
        <taxon>Durusdinium</taxon>
    </lineage>
</organism>
<sequence length="90" mass="10304">MSWWQDGKKKKKDKKKKEKKEKQESEASAEGPAEPDQVEVWQESFETMPSVGTWLMSFTEEDLLRPTTVDAGLIWTFQTGPKRINGVDTG</sequence>
<reference evidence="2 3" key="1">
    <citation type="submission" date="2024-02" db="EMBL/GenBank/DDBJ databases">
        <authorList>
            <person name="Chen Y."/>
            <person name="Shah S."/>
            <person name="Dougan E. K."/>
            <person name="Thang M."/>
            <person name="Chan C."/>
        </authorList>
    </citation>
    <scope>NUCLEOTIDE SEQUENCE [LARGE SCALE GENOMIC DNA]</scope>
</reference>
<comment type="caution">
    <text evidence="2">The sequence shown here is derived from an EMBL/GenBank/DDBJ whole genome shotgun (WGS) entry which is preliminary data.</text>
</comment>
<evidence type="ECO:0000256" key="1">
    <source>
        <dbReference type="SAM" id="MobiDB-lite"/>
    </source>
</evidence>
<feature type="compositionally biased region" description="Low complexity" evidence="1">
    <location>
        <begin position="26"/>
        <end position="35"/>
    </location>
</feature>
<evidence type="ECO:0000313" key="2">
    <source>
        <dbReference type="EMBL" id="CAK9014759.1"/>
    </source>
</evidence>
<feature type="compositionally biased region" description="Basic residues" evidence="1">
    <location>
        <begin position="8"/>
        <end position="19"/>
    </location>
</feature>